<dbReference type="Proteomes" id="UP001321450">
    <property type="component" value="Chromosome"/>
</dbReference>
<dbReference type="RefSeq" id="WP_286292759.1">
    <property type="nucleotide sequence ID" value="NZ_AP024718.1"/>
</dbReference>
<keyword evidence="5" id="KW-1185">Reference proteome</keyword>
<accession>A0AAU9C356</accession>
<proteinExistence type="predicted"/>
<evidence type="ECO:0000313" key="5">
    <source>
        <dbReference type="Proteomes" id="UP001321450"/>
    </source>
</evidence>
<evidence type="ECO:0000313" key="4">
    <source>
        <dbReference type="EMBL" id="BCX87807.1"/>
    </source>
</evidence>
<dbReference type="InterPro" id="IPR029062">
    <property type="entry name" value="Class_I_gatase-like"/>
</dbReference>
<feature type="domain" description="ABC-type uncharacterised transport system" evidence="2">
    <location>
        <begin position="153"/>
        <end position="394"/>
    </location>
</feature>
<name>A0AAU9C356_9GAMM</name>
<protein>
    <recommendedName>
        <fullName evidence="6">ABC transporter</fullName>
    </recommendedName>
</protein>
<dbReference type="EMBL" id="AP024718">
    <property type="protein sequence ID" value="BCX87807.1"/>
    <property type="molecule type" value="Genomic_DNA"/>
</dbReference>
<reference evidence="5" key="1">
    <citation type="journal article" date="2024" name="Int. J. Syst. Evol. Microbiol.">
        <title>Methylomarinovum tepidoasis sp. nov., a moderately thermophilic methanotroph of the family Methylothermaceae isolated from a deep-sea hydrothermal field.</title>
        <authorList>
            <person name="Hirayama H."/>
            <person name="Takaki Y."/>
            <person name="Abe M."/>
            <person name="Miyazaki M."/>
            <person name="Uematsu K."/>
            <person name="Matsui Y."/>
            <person name="Takai K."/>
        </authorList>
    </citation>
    <scope>NUCLEOTIDE SEQUENCE [LARGE SCALE GENOMIC DNA]</scope>
    <source>
        <strain evidence="5">IN45</strain>
    </source>
</reference>
<dbReference type="InterPro" id="IPR019196">
    <property type="entry name" value="ABC_transp_unknown"/>
</dbReference>
<evidence type="ECO:0000259" key="2">
    <source>
        <dbReference type="Pfam" id="PF09822"/>
    </source>
</evidence>
<keyword evidence="1" id="KW-0472">Membrane</keyword>
<evidence type="ECO:0008006" key="6">
    <source>
        <dbReference type="Google" id="ProtNLM"/>
    </source>
</evidence>
<feature type="domain" description="DUF7088" evidence="3">
    <location>
        <begin position="45"/>
        <end position="116"/>
    </location>
</feature>
<sequence>MKLDRHLHQQIRLQNWLFTILFLVLIGLLGWLSQHYATAWDWTASGRHTLSEASRKVLDTLKGPVTITAYAREENQEVRERIRDLVTPYQRRKPDLTLVFVNPDLHPDKVRELGITMDGELVIEYQGRQEKLTDLSEAGLTNALLRLASSEQRTLVFVTGHGERDPLGDANFDLGQFGHALQQRGFKIETWNPVQHPKLPEGVTALVIASPQTAYLPGEVKLLRDYLEKGGNLWWLLEPGDLKGLEPLAEQLGIEPLPGTIVDPSGQILGIADPTFVLVAQYPPHPITRNLRNLSLFPGARALESGGESAFHPTPFLETLPRTWTETGPLEGEIRFDPDQGEREGPLTLGLTLTREFQREGEKEPVRQRIVVVGDGDFLTNTYLGNGANQDLGLNTVQWLTHQDRFIDIPAHTAPDTQLNLSPLALTLIAFGFLLLLPVGLLACGGILWWRRRRA</sequence>
<gene>
    <name evidence="4" type="ORF">MIN45_P0174</name>
</gene>
<dbReference type="Pfam" id="PF23357">
    <property type="entry name" value="DUF7088"/>
    <property type="match status" value="1"/>
</dbReference>
<dbReference type="AlphaFoldDB" id="A0AAU9C356"/>
<feature type="transmembrane region" description="Helical" evidence="1">
    <location>
        <begin position="12"/>
        <end position="32"/>
    </location>
</feature>
<evidence type="ECO:0000256" key="1">
    <source>
        <dbReference type="SAM" id="Phobius"/>
    </source>
</evidence>
<dbReference type="SUPFAM" id="SSF52317">
    <property type="entry name" value="Class I glutamine amidotransferase-like"/>
    <property type="match status" value="1"/>
</dbReference>
<dbReference type="KEGG" id="meiy:MIN45_P0174"/>
<feature type="transmembrane region" description="Helical" evidence="1">
    <location>
        <begin position="424"/>
        <end position="450"/>
    </location>
</feature>
<dbReference type="InterPro" id="IPR055396">
    <property type="entry name" value="DUF7088"/>
</dbReference>
<keyword evidence="1" id="KW-1133">Transmembrane helix</keyword>
<keyword evidence="1" id="KW-0812">Transmembrane</keyword>
<evidence type="ECO:0000259" key="3">
    <source>
        <dbReference type="Pfam" id="PF23357"/>
    </source>
</evidence>
<dbReference type="Pfam" id="PF09822">
    <property type="entry name" value="ABC_transp_aux"/>
    <property type="match status" value="1"/>
</dbReference>
<organism evidence="4 5">
    <name type="scientific">Methylomarinovum tepidoasis</name>
    <dbReference type="NCBI Taxonomy" id="2840183"/>
    <lineage>
        <taxon>Bacteria</taxon>
        <taxon>Pseudomonadati</taxon>
        <taxon>Pseudomonadota</taxon>
        <taxon>Gammaproteobacteria</taxon>
        <taxon>Methylococcales</taxon>
        <taxon>Methylothermaceae</taxon>
        <taxon>Methylomarinovum</taxon>
    </lineage>
</organism>